<gene>
    <name evidence="1" type="ORF">GR212_32565</name>
</gene>
<proteinExistence type="predicted"/>
<reference evidence="1 2" key="1">
    <citation type="submission" date="2019-12" db="EMBL/GenBank/DDBJ databases">
        <title>Rhizobium genotypes associated with high levels of biological nitrogen fixation by grain legumes in a temperate-maritime cropping system.</title>
        <authorList>
            <person name="Maluk M."/>
            <person name="Francesc Ferrando Molina F."/>
            <person name="Lopez Del Egido L."/>
            <person name="Lafos M."/>
            <person name="Langarica-Fuentes A."/>
            <person name="Gebre Yohannes G."/>
            <person name="Young M.W."/>
            <person name="Martin P."/>
            <person name="Gantlett R."/>
            <person name="Kenicer G."/>
            <person name="Hawes C."/>
            <person name="Begg G.S."/>
            <person name="Quilliam R.S."/>
            <person name="Squire G.R."/>
            <person name="Poole P.S."/>
            <person name="Young P.W."/>
            <person name="Iannetta P.M."/>
            <person name="James E.K."/>
        </authorList>
    </citation>
    <scope>NUCLEOTIDE SEQUENCE [LARGE SCALE GENOMIC DNA]</scope>
    <source>
        <strain evidence="1 2">JHI1118</strain>
    </source>
</reference>
<sequence>MKRYHHLIEGVLQPDEITNLQKIFDAVIGQPWFHLTEMNREAFAAELIRLIERA</sequence>
<organism evidence="1 2">
    <name type="scientific">Rhizobium lusitanum</name>
    <dbReference type="NCBI Taxonomy" id="293958"/>
    <lineage>
        <taxon>Bacteria</taxon>
        <taxon>Pseudomonadati</taxon>
        <taxon>Pseudomonadota</taxon>
        <taxon>Alphaproteobacteria</taxon>
        <taxon>Hyphomicrobiales</taxon>
        <taxon>Rhizobiaceae</taxon>
        <taxon>Rhizobium/Agrobacterium group</taxon>
        <taxon>Rhizobium</taxon>
    </lineage>
</organism>
<protein>
    <submittedName>
        <fullName evidence="1">Uncharacterized protein</fullName>
    </submittedName>
</protein>
<dbReference type="EMBL" id="WUEY01000028">
    <property type="protein sequence ID" value="NEI74296.1"/>
    <property type="molecule type" value="Genomic_DNA"/>
</dbReference>
<dbReference type="AlphaFoldDB" id="A0A6L9UJL3"/>
<evidence type="ECO:0000313" key="1">
    <source>
        <dbReference type="EMBL" id="NEI74296.1"/>
    </source>
</evidence>
<dbReference type="Proteomes" id="UP000483035">
    <property type="component" value="Unassembled WGS sequence"/>
</dbReference>
<accession>A0A6L9UJL3</accession>
<dbReference type="RefSeq" id="WP_163993408.1">
    <property type="nucleotide sequence ID" value="NZ_WUEY01000028.1"/>
</dbReference>
<name>A0A6L9UJL3_9HYPH</name>
<evidence type="ECO:0000313" key="2">
    <source>
        <dbReference type="Proteomes" id="UP000483035"/>
    </source>
</evidence>
<comment type="caution">
    <text evidence="1">The sequence shown here is derived from an EMBL/GenBank/DDBJ whole genome shotgun (WGS) entry which is preliminary data.</text>
</comment>